<reference evidence="11" key="2">
    <citation type="submission" date="2020-09" db="EMBL/GenBank/DDBJ databases">
        <authorList>
            <person name="Sun Q."/>
            <person name="Zhou Y."/>
        </authorList>
    </citation>
    <scope>NUCLEOTIDE SEQUENCE</scope>
    <source>
        <strain evidence="11">CGMCC 1.14988</strain>
    </source>
</reference>
<dbReference type="Gene3D" id="3.30.70.560">
    <property type="entry name" value="7,8-Dihydro-6-hydroxymethylpterin-pyrophosphokinase HPPK"/>
    <property type="match status" value="1"/>
</dbReference>
<protein>
    <recommendedName>
        <fullName evidence="3">2-amino-4-hydroxy-6-hydroxymethyldihydropteridine diphosphokinase</fullName>
        <ecNumber evidence="3">2.7.6.3</ecNumber>
    </recommendedName>
</protein>
<keyword evidence="6" id="KW-0418">Kinase</keyword>
<dbReference type="GO" id="GO:0003848">
    <property type="term" value="F:2-amino-4-hydroxy-6-hydroxymethyldihydropteridine diphosphokinase activity"/>
    <property type="evidence" value="ECO:0007669"/>
    <property type="project" value="UniProtKB-EC"/>
</dbReference>
<comment type="catalytic activity">
    <reaction evidence="1">
        <text>6-hydroxymethyl-7,8-dihydropterin + ATP = (7,8-dihydropterin-6-yl)methyl diphosphate + AMP + H(+)</text>
        <dbReference type="Rhea" id="RHEA:11412"/>
        <dbReference type="ChEBI" id="CHEBI:15378"/>
        <dbReference type="ChEBI" id="CHEBI:30616"/>
        <dbReference type="ChEBI" id="CHEBI:44841"/>
        <dbReference type="ChEBI" id="CHEBI:72950"/>
        <dbReference type="ChEBI" id="CHEBI:456215"/>
        <dbReference type="EC" id="2.7.6.3"/>
    </reaction>
</comment>
<accession>A0A8J3AFV3</accession>
<evidence type="ECO:0000313" key="12">
    <source>
        <dbReference type="Proteomes" id="UP000650511"/>
    </source>
</evidence>
<dbReference type="EMBL" id="BMHA01000009">
    <property type="protein sequence ID" value="GGI07764.1"/>
    <property type="molecule type" value="Genomic_DNA"/>
</dbReference>
<dbReference type="InterPro" id="IPR000550">
    <property type="entry name" value="Hppk"/>
</dbReference>
<keyword evidence="4" id="KW-0808">Transferase</keyword>
<dbReference type="EC" id="2.7.6.3" evidence="3"/>
<evidence type="ECO:0000256" key="2">
    <source>
        <dbReference type="ARBA" id="ARBA00005051"/>
    </source>
</evidence>
<feature type="domain" description="7,8-dihydro-6-hydroxymethylpterin-pyrophosphokinase" evidence="10">
    <location>
        <begin position="93"/>
        <end position="104"/>
    </location>
</feature>
<dbReference type="PROSITE" id="PS00794">
    <property type="entry name" value="HPPK"/>
    <property type="match status" value="1"/>
</dbReference>
<keyword evidence="12" id="KW-1185">Reference proteome</keyword>
<keyword evidence="5" id="KW-0547">Nucleotide-binding</keyword>
<dbReference type="AlphaFoldDB" id="A0A8J3AFV3"/>
<dbReference type="UniPathway" id="UPA00077">
    <property type="reaction ID" value="UER00155"/>
</dbReference>
<organism evidence="11 12">
    <name type="scientific">Egicoccus halophilus</name>
    <dbReference type="NCBI Taxonomy" id="1670830"/>
    <lineage>
        <taxon>Bacteria</taxon>
        <taxon>Bacillati</taxon>
        <taxon>Actinomycetota</taxon>
        <taxon>Nitriliruptoria</taxon>
        <taxon>Egicoccales</taxon>
        <taxon>Egicoccaceae</taxon>
        <taxon>Egicoccus</taxon>
    </lineage>
</organism>
<gene>
    <name evidence="11" type="ORF">GCM10011354_25720</name>
</gene>
<reference evidence="11" key="1">
    <citation type="journal article" date="2014" name="Int. J. Syst. Evol. Microbiol.">
        <title>Complete genome sequence of Corynebacterium casei LMG S-19264T (=DSM 44701T), isolated from a smear-ripened cheese.</title>
        <authorList>
            <consortium name="US DOE Joint Genome Institute (JGI-PGF)"/>
            <person name="Walter F."/>
            <person name="Albersmeier A."/>
            <person name="Kalinowski J."/>
            <person name="Ruckert C."/>
        </authorList>
    </citation>
    <scope>NUCLEOTIDE SEQUENCE</scope>
    <source>
        <strain evidence="11">CGMCC 1.14988</strain>
    </source>
</reference>
<keyword evidence="7" id="KW-0067">ATP-binding</keyword>
<dbReference type="GO" id="GO:0046656">
    <property type="term" value="P:folic acid biosynthetic process"/>
    <property type="evidence" value="ECO:0007669"/>
    <property type="project" value="UniProtKB-KW"/>
</dbReference>
<evidence type="ECO:0000313" key="11">
    <source>
        <dbReference type="EMBL" id="GGI07764.1"/>
    </source>
</evidence>
<sequence length="199" mass="21846">MLLGLGANVGDRLETLAAAVHAIDDLDGVAVQDVSAVYETPPWPPPDDPRAVSQEPYFNLVVKAVTSLDPHALLAETQLLEQAFGRDRDREVRWGPRTLDIDLLLFGGRELDTPRLTIPHPRLTERAFVLVPLLELLPGGELPDGRRLTRLLAALAPLEGIELVVRLEDVPGRRFERPEGPRAPRASFTRPVVDPTDGA</sequence>
<keyword evidence="8" id="KW-0289">Folate biosynthesis</keyword>
<evidence type="ECO:0000256" key="1">
    <source>
        <dbReference type="ARBA" id="ARBA00000198"/>
    </source>
</evidence>
<dbReference type="NCBIfam" id="TIGR01498">
    <property type="entry name" value="folK"/>
    <property type="match status" value="1"/>
</dbReference>
<comment type="pathway">
    <text evidence="2">Cofactor biosynthesis; tetrahydrofolate biosynthesis; 2-amino-4-hydroxy-6-hydroxymethyl-7,8-dihydropteridine diphosphate from 7,8-dihydroneopterin triphosphate: step 4/4.</text>
</comment>
<evidence type="ECO:0000259" key="10">
    <source>
        <dbReference type="PROSITE" id="PS00794"/>
    </source>
</evidence>
<evidence type="ECO:0000256" key="4">
    <source>
        <dbReference type="ARBA" id="ARBA00022679"/>
    </source>
</evidence>
<dbReference type="Pfam" id="PF01288">
    <property type="entry name" value="HPPK"/>
    <property type="match status" value="1"/>
</dbReference>
<dbReference type="GO" id="GO:0046654">
    <property type="term" value="P:tetrahydrofolate biosynthetic process"/>
    <property type="evidence" value="ECO:0007669"/>
    <property type="project" value="UniProtKB-UniPathway"/>
</dbReference>
<evidence type="ECO:0000256" key="7">
    <source>
        <dbReference type="ARBA" id="ARBA00022840"/>
    </source>
</evidence>
<dbReference type="SUPFAM" id="SSF55083">
    <property type="entry name" value="6-hydroxymethyl-7,8-dihydropterin pyrophosphokinase, HPPK"/>
    <property type="match status" value="1"/>
</dbReference>
<dbReference type="CDD" id="cd00483">
    <property type="entry name" value="HPPK"/>
    <property type="match status" value="1"/>
</dbReference>
<dbReference type="InterPro" id="IPR035907">
    <property type="entry name" value="Hppk_sf"/>
</dbReference>
<proteinExistence type="predicted"/>
<name>A0A8J3AFV3_9ACTN</name>
<feature type="region of interest" description="Disordered" evidence="9">
    <location>
        <begin position="174"/>
        <end position="199"/>
    </location>
</feature>
<evidence type="ECO:0000256" key="3">
    <source>
        <dbReference type="ARBA" id="ARBA00013253"/>
    </source>
</evidence>
<dbReference type="GO" id="GO:0016301">
    <property type="term" value="F:kinase activity"/>
    <property type="evidence" value="ECO:0007669"/>
    <property type="project" value="UniProtKB-KW"/>
</dbReference>
<dbReference type="PANTHER" id="PTHR43071">
    <property type="entry name" value="2-AMINO-4-HYDROXY-6-HYDROXYMETHYLDIHYDROPTERIDINE PYROPHOSPHOKINASE"/>
    <property type="match status" value="1"/>
</dbReference>
<dbReference type="GO" id="GO:0005524">
    <property type="term" value="F:ATP binding"/>
    <property type="evidence" value="ECO:0007669"/>
    <property type="project" value="UniProtKB-KW"/>
</dbReference>
<dbReference type="PANTHER" id="PTHR43071:SF1">
    <property type="entry name" value="2-AMINO-4-HYDROXY-6-HYDROXYMETHYLDIHYDROPTERIDINE PYROPHOSPHOKINASE"/>
    <property type="match status" value="1"/>
</dbReference>
<comment type="caution">
    <text evidence="11">The sequence shown here is derived from an EMBL/GenBank/DDBJ whole genome shotgun (WGS) entry which is preliminary data.</text>
</comment>
<evidence type="ECO:0000256" key="5">
    <source>
        <dbReference type="ARBA" id="ARBA00022741"/>
    </source>
</evidence>
<evidence type="ECO:0000256" key="9">
    <source>
        <dbReference type="SAM" id="MobiDB-lite"/>
    </source>
</evidence>
<evidence type="ECO:0000256" key="8">
    <source>
        <dbReference type="ARBA" id="ARBA00022909"/>
    </source>
</evidence>
<evidence type="ECO:0000256" key="6">
    <source>
        <dbReference type="ARBA" id="ARBA00022777"/>
    </source>
</evidence>
<dbReference type="Proteomes" id="UP000650511">
    <property type="component" value="Unassembled WGS sequence"/>
</dbReference>